<name>A0LGY3_SYNFM</name>
<organism evidence="1 2">
    <name type="scientific">Syntrophobacter fumaroxidans (strain DSM 10017 / MPOB)</name>
    <dbReference type="NCBI Taxonomy" id="335543"/>
    <lineage>
        <taxon>Bacteria</taxon>
        <taxon>Pseudomonadati</taxon>
        <taxon>Thermodesulfobacteriota</taxon>
        <taxon>Syntrophobacteria</taxon>
        <taxon>Syntrophobacterales</taxon>
        <taxon>Syntrophobacteraceae</taxon>
        <taxon>Syntrophobacter</taxon>
    </lineage>
</organism>
<evidence type="ECO:0000313" key="2">
    <source>
        <dbReference type="Proteomes" id="UP000001784"/>
    </source>
</evidence>
<dbReference type="InParanoid" id="A0LGY3"/>
<evidence type="ECO:0000313" key="1">
    <source>
        <dbReference type="EMBL" id="ABK16685.1"/>
    </source>
</evidence>
<protein>
    <submittedName>
        <fullName evidence="1">Uncharacterized protein</fullName>
    </submittedName>
</protein>
<sequence length="177" mass="20115">MEKQAVTMIVWDRKDPLEAVSNELYERISGVTGCSREQGGDPFTVFVDGEEKSHRADVTFYREPPKRPGRLIDRIKAAFTAQPYVIEPLRRAFRWTMSIHSGPLLVAMSREPLPSLAAEGYALYVRIENCPELEGLVEEVCAAHREHFSGGIFIYSERQMVLPELDRQREETSVTAS</sequence>
<gene>
    <name evidence="1" type="ordered locus">Sfum_0990</name>
</gene>
<accession>A0LGY3</accession>
<proteinExistence type="predicted"/>
<dbReference type="KEGG" id="sfu:Sfum_0990"/>
<dbReference type="AlphaFoldDB" id="A0LGY3"/>
<dbReference type="RefSeq" id="WP_011697856.1">
    <property type="nucleotide sequence ID" value="NC_008554.1"/>
</dbReference>
<keyword evidence="2" id="KW-1185">Reference proteome</keyword>
<reference evidence="1 2" key="1">
    <citation type="submission" date="2006-10" db="EMBL/GenBank/DDBJ databases">
        <title>Complete sequence of Syntrophobacter fumaroxidans MPOB.</title>
        <authorList>
            <consortium name="US DOE Joint Genome Institute"/>
            <person name="Copeland A."/>
            <person name="Lucas S."/>
            <person name="Lapidus A."/>
            <person name="Barry K."/>
            <person name="Detter J.C."/>
            <person name="Glavina del Rio T."/>
            <person name="Hammon N."/>
            <person name="Israni S."/>
            <person name="Pitluck S."/>
            <person name="Goltsman E.G."/>
            <person name="Martinez M."/>
            <person name="Schmutz J."/>
            <person name="Larimer F."/>
            <person name="Land M."/>
            <person name="Hauser L."/>
            <person name="Kyrpides N."/>
            <person name="Kim E."/>
            <person name="Boone D.R."/>
            <person name="Brockman F."/>
            <person name="Culley D."/>
            <person name="Ferry J."/>
            <person name="Gunsalus R."/>
            <person name="McInerney M.J."/>
            <person name="Morrison M."/>
            <person name="Plugge C."/>
            <person name="Rohlin L."/>
            <person name="Scholten J."/>
            <person name="Sieber J."/>
            <person name="Stams A.J.M."/>
            <person name="Worm P."/>
            <person name="Henstra A.M."/>
            <person name="Richardson P."/>
        </authorList>
    </citation>
    <scope>NUCLEOTIDE SEQUENCE [LARGE SCALE GENOMIC DNA]</scope>
    <source>
        <strain evidence="2">DSM 10017 / MPOB</strain>
    </source>
</reference>
<dbReference type="HOGENOM" id="CLU_1517190_0_0_7"/>
<dbReference type="Proteomes" id="UP000001784">
    <property type="component" value="Chromosome"/>
</dbReference>
<dbReference type="EMBL" id="CP000478">
    <property type="protein sequence ID" value="ABK16685.1"/>
    <property type="molecule type" value="Genomic_DNA"/>
</dbReference>